<evidence type="ECO:0000313" key="3">
    <source>
        <dbReference type="Proteomes" id="UP000664521"/>
    </source>
</evidence>
<dbReference type="OrthoDB" id="4360026at2759"/>
<comment type="caution">
    <text evidence="2">The sequence shown here is derived from an EMBL/GenBank/DDBJ whole genome shotgun (WGS) entry which is preliminary data.</text>
</comment>
<organism evidence="2 3">
    <name type="scientific">Heterodermia speciosa</name>
    <dbReference type="NCBI Taxonomy" id="116794"/>
    <lineage>
        <taxon>Eukaryota</taxon>
        <taxon>Fungi</taxon>
        <taxon>Dikarya</taxon>
        <taxon>Ascomycota</taxon>
        <taxon>Pezizomycotina</taxon>
        <taxon>Lecanoromycetes</taxon>
        <taxon>OSLEUM clade</taxon>
        <taxon>Lecanoromycetidae</taxon>
        <taxon>Caliciales</taxon>
        <taxon>Physciaceae</taxon>
        <taxon>Heterodermia</taxon>
    </lineage>
</organism>
<sequence>MAADTHGSNPSTIEHRFMSMSYSDEDCAAAIRGESLPKALGLYVTQLCVFRGIRHHHGFGTALRGIPGHPEFSRALNARDIMSNFIPEMSDPDEFPYCIWHPDVAAEEIYRQLVRRYPHLRYHVGRACAVAGYIDLYRELDLLPDPCIAEEARDHAQNANSKRIFDEIMGQPLRWTVMDDYTRSVNLHNPTPAPYGLNADTAVASSLGWKQDFERPAPGSRFDDGYQPTHPLNPPSYFNITEDHGIGEPLDDEDLHVYDQPATKESAMSDLLWNPLPHHLPEGNKDLLILMAAFYGNIDRYTRLRRPIFLQAEPGCIIRGIYHNTLFARWYSQQPAATESRFARAITARFIMCNDLSRVSTTTPPEELPYLIWYPTLAHEATYAELARRNPATVPAVARAAVVADYTHLWDSLLQRLVPQEALFAEAKASPNAHYLTSLRRRCVELDLPDLEATAAASGDDYFAGSGRPLESSATEMPAVVHAGSVGWDMGGPYDGYRADVGMVELWACAEEDMRAAAGEDVVSVVGVYEGMGMGAEEGVGERWRRRRAEGLRGRGGGGGGRGKGEG</sequence>
<protein>
    <submittedName>
        <fullName evidence="2">Uncharacterized protein</fullName>
    </submittedName>
</protein>
<name>A0A8H3G9S8_9LECA</name>
<dbReference type="Proteomes" id="UP000664521">
    <property type="component" value="Unassembled WGS sequence"/>
</dbReference>
<accession>A0A8H3G9S8</accession>
<reference evidence="2" key="1">
    <citation type="submission" date="2021-03" db="EMBL/GenBank/DDBJ databases">
        <authorList>
            <person name="Tagirdzhanova G."/>
        </authorList>
    </citation>
    <scope>NUCLEOTIDE SEQUENCE</scope>
</reference>
<feature type="compositionally biased region" description="Gly residues" evidence="1">
    <location>
        <begin position="554"/>
        <end position="567"/>
    </location>
</feature>
<evidence type="ECO:0000256" key="1">
    <source>
        <dbReference type="SAM" id="MobiDB-lite"/>
    </source>
</evidence>
<dbReference type="EMBL" id="CAJPDS010000101">
    <property type="protein sequence ID" value="CAF9937409.1"/>
    <property type="molecule type" value="Genomic_DNA"/>
</dbReference>
<feature type="region of interest" description="Disordered" evidence="1">
    <location>
        <begin position="542"/>
        <end position="567"/>
    </location>
</feature>
<evidence type="ECO:0000313" key="2">
    <source>
        <dbReference type="EMBL" id="CAF9937409.1"/>
    </source>
</evidence>
<dbReference type="AlphaFoldDB" id="A0A8H3G9S8"/>
<keyword evidence="3" id="KW-1185">Reference proteome</keyword>
<gene>
    <name evidence="2" type="ORF">HETSPECPRED_000529</name>
</gene>
<proteinExistence type="predicted"/>